<protein>
    <recommendedName>
        <fullName evidence="4">Integral membrane protein (DUF2269)</fullName>
    </recommendedName>
</protein>
<keyword evidence="3" id="KW-1185">Reference proteome</keyword>
<sequence>MYDFLLALHVLFAVFAVGPLVHAATTAGRGVRKGDGVATAASARLLRVYGYASVLVILSGLILMNLDSPYGPGKVGEFGQTWIWLSFLLWLVAAGVILGVVVPTLDRATALIGEEKSVVALTGRVAAAGGIVGLLFAVVVFLMVYRPGR</sequence>
<feature type="transmembrane region" description="Helical" evidence="1">
    <location>
        <begin position="125"/>
        <end position="145"/>
    </location>
</feature>
<reference evidence="2 3" key="1">
    <citation type="submission" date="2016-11" db="EMBL/GenBank/DDBJ databases">
        <authorList>
            <person name="Jaros S."/>
            <person name="Januszkiewicz K."/>
            <person name="Wedrychowicz H."/>
        </authorList>
    </citation>
    <scope>NUCLEOTIDE SEQUENCE [LARGE SCALE GENOMIC DNA]</scope>
    <source>
        <strain evidence="2 3">DSM 45627</strain>
    </source>
</reference>
<keyword evidence="1" id="KW-1133">Transmembrane helix</keyword>
<dbReference type="InterPro" id="IPR018729">
    <property type="entry name" value="DUF2269_transmembrane"/>
</dbReference>
<proteinExistence type="predicted"/>
<keyword evidence="1" id="KW-0812">Transmembrane</keyword>
<dbReference type="Proteomes" id="UP000186132">
    <property type="component" value="Unassembled WGS sequence"/>
</dbReference>
<name>A0A1M5STH0_9ACTN</name>
<evidence type="ECO:0000313" key="3">
    <source>
        <dbReference type="Proteomes" id="UP000186132"/>
    </source>
</evidence>
<evidence type="ECO:0000313" key="2">
    <source>
        <dbReference type="EMBL" id="SHH41802.1"/>
    </source>
</evidence>
<evidence type="ECO:0000256" key="1">
    <source>
        <dbReference type="SAM" id="Phobius"/>
    </source>
</evidence>
<organism evidence="2 3">
    <name type="scientific">Jatrophihabitans endophyticus</name>
    <dbReference type="NCBI Taxonomy" id="1206085"/>
    <lineage>
        <taxon>Bacteria</taxon>
        <taxon>Bacillati</taxon>
        <taxon>Actinomycetota</taxon>
        <taxon>Actinomycetes</taxon>
        <taxon>Jatrophihabitantales</taxon>
        <taxon>Jatrophihabitantaceae</taxon>
        <taxon>Jatrophihabitans</taxon>
    </lineage>
</organism>
<dbReference type="STRING" id="1206085.SAMN05443575_3814"/>
<feature type="transmembrane region" description="Helical" evidence="1">
    <location>
        <begin position="47"/>
        <end position="66"/>
    </location>
</feature>
<dbReference type="Pfam" id="PF10027">
    <property type="entry name" value="DUF2269"/>
    <property type="match status" value="1"/>
</dbReference>
<dbReference type="AlphaFoldDB" id="A0A1M5STH0"/>
<gene>
    <name evidence="2" type="ORF">SAMN05443575_3814</name>
</gene>
<dbReference type="RefSeq" id="WP_073392019.1">
    <property type="nucleotide sequence ID" value="NZ_FQVU01000006.1"/>
</dbReference>
<accession>A0A1M5STH0</accession>
<evidence type="ECO:0008006" key="4">
    <source>
        <dbReference type="Google" id="ProtNLM"/>
    </source>
</evidence>
<dbReference type="EMBL" id="FQVU01000006">
    <property type="protein sequence ID" value="SHH41802.1"/>
    <property type="molecule type" value="Genomic_DNA"/>
</dbReference>
<feature type="transmembrane region" description="Helical" evidence="1">
    <location>
        <begin position="87"/>
        <end position="105"/>
    </location>
</feature>
<keyword evidence="1" id="KW-0472">Membrane</keyword>
<dbReference type="OrthoDB" id="5190563at2"/>